<dbReference type="RefSeq" id="WP_093791215.1">
    <property type="nucleotide sequence ID" value="NZ_CP155571.1"/>
</dbReference>
<proteinExistence type="predicted"/>
<keyword evidence="1" id="KW-0472">Membrane</keyword>
<reference evidence="2" key="1">
    <citation type="submission" date="2024-05" db="EMBL/GenBank/DDBJ databases">
        <title>Isolation and characterization of Sporomusa carbonis sp. nov., a carboxydotrophic hydrogenogen in the genus of Sporomusa isolated from a charcoal burning pile.</title>
        <authorList>
            <person name="Boeer T."/>
            <person name="Rosenbaum F."/>
            <person name="Eysell L."/>
            <person name="Mueller V."/>
            <person name="Daniel R."/>
            <person name="Poehlein A."/>
        </authorList>
    </citation>
    <scope>NUCLEOTIDE SEQUENCE [LARGE SCALE GENOMIC DNA]</scope>
    <source>
        <strain evidence="2">DSM 3132</strain>
    </source>
</reference>
<sequence>MIAYITVWIKNIIFVVLFASFLELLLPSNSMQRFVRVIIGLFIMLAILNPVIDVIESKTAANQLPVLATGFDNEAVNTDILNAVNHVAEKRDLMARDLYIRDLSKQIRATVMAIDGVKDAKVTISLEPATASLSKIKNIVIYIEPGTTAEKGKIAKIAIGNASTETVQDSGNLPVTVVEKTKKTVAELYQLKTSQIDVKRMKEGKK</sequence>
<keyword evidence="1" id="KW-1133">Transmembrane helix</keyword>
<dbReference type="EMBL" id="CP155571">
    <property type="protein sequence ID" value="XFO72878.1"/>
    <property type="molecule type" value="Genomic_DNA"/>
</dbReference>
<feature type="transmembrane region" description="Helical" evidence="1">
    <location>
        <begin position="33"/>
        <end position="52"/>
    </location>
</feature>
<dbReference type="NCBIfam" id="TIGR02896">
    <property type="entry name" value="spore_III_AF"/>
    <property type="match status" value="1"/>
</dbReference>
<evidence type="ECO:0008006" key="4">
    <source>
        <dbReference type="Google" id="ProtNLM"/>
    </source>
</evidence>
<accession>A0ABZ3J3C6</accession>
<keyword evidence="1" id="KW-0812">Transmembrane</keyword>
<keyword evidence="3" id="KW-1185">Reference proteome</keyword>
<gene>
    <name evidence="2" type="ORF">SPACI_029320</name>
</gene>
<dbReference type="Pfam" id="PF09581">
    <property type="entry name" value="Spore_III_AF"/>
    <property type="match status" value="1"/>
</dbReference>
<evidence type="ECO:0000313" key="3">
    <source>
        <dbReference type="Proteomes" id="UP000216052"/>
    </source>
</evidence>
<name>A0ABZ3J3C6_SPOA4</name>
<evidence type="ECO:0000313" key="2">
    <source>
        <dbReference type="EMBL" id="XFO72878.1"/>
    </source>
</evidence>
<evidence type="ECO:0000256" key="1">
    <source>
        <dbReference type="SAM" id="Phobius"/>
    </source>
</evidence>
<protein>
    <recommendedName>
        <fullName evidence="4">Stage III sporulation protein AF</fullName>
    </recommendedName>
</protein>
<organism evidence="2 3">
    <name type="scientific">Sporomusa acidovorans (strain ATCC 49682 / DSM 3132 / Mol)</name>
    <dbReference type="NCBI Taxonomy" id="1123286"/>
    <lineage>
        <taxon>Bacteria</taxon>
        <taxon>Bacillati</taxon>
        <taxon>Bacillota</taxon>
        <taxon>Negativicutes</taxon>
        <taxon>Selenomonadales</taxon>
        <taxon>Sporomusaceae</taxon>
        <taxon>Sporomusa</taxon>
    </lineage>
</organism>
<dbReference type="Proteomes" id="UP000216052">
    <property type="component" value="Chromosome"/>
</dbReference>
<feature type="transmembrane region" description="Helical" evidence="1">
    <location>
        <begin position="6"/>
        <end position="26"/>
    </location>
</feature>
<dbReference type="InterPro" id="IPR014245">
    <property type="entry name" value="Spore_III_AF"/>
</dbReference>